<feature type="compositionally biased region" description="Polar residues" evidence="1">
    <location>
        <begin position="872"/>
        <end position="883"/>
    </location>
</feature>
<dbReference type="SUPFAM" id="SSF52317">
    <property type="entry name" value="Class I glutamine amidotransferase-like"/>
    <property type="match status" value="1"/>
</dbReference>
<feature type="region of interest" description="Disordered" evidence="1">
    <location>
        <begin position="863"/>
        <end position="883"/>
    </location>
</feature>
<dbReference type="PROSITE" id="PS51175">
    <property type="entry name" value="CBM6"/>
    <property type="match status" value="1"/>
</dbReference>
<accession>A0A660L576</accession>
<dbReference type="SUPFAM" id="SSF50952">
    <property type="entry name" value="Soluble quinoprotein glucose dehydrogenase"/>
    <property type="match status" value="1"/>
</dbReference>
<dbReference type="EMBL" id="RBIL01000002">
    <property type="protein sequence ID" value="RKQ87992.1"/>
    <property type="molecule type" value="Genomic_DNA"/>
</dbReference>
<evidence type="ECO:0000313" key="6">
    <source>
        <dbReference type="Proteomes" id="UP000278962"/>
    </source>
</evidence>
<dbReference type="InterPro" id="IPR005084">
    <property type="entry name" value="CBM6"/>
</dbReference>
<dbReference type="InterPro" id="IPR008979">
    <property type="entry name" value="Galactose-bd-like_sf"/>
</dbReference>
<dbReference type="Gene3D" id="3.40.50.880">
    <property type="match status" value="1"/>
</dbReference>
<reference evidence="5 6" key="1">
    <citation type="submission" date="2018-10" db="EMBL/GenBank/DDBJ databases">
        <title>Genomic Encyclopedia of Archaeal and Bacterial Type Strains, Phase II (KMG-II): from individual species to whole genera.</title>
        <authorList>
            <person name="Goeker M."/>
        </authorList>
    </citation>
    <scope>NUCLEOTIDE SEQUENCE [LARGE SCALE GENOMIC DNA]</scope>
    <source>
        <strain evidence="5 6">DSM 14954</strain>
    </source>
</reference>
<dbReference type="CDD" id="cd04084">
    <property type="entry name" value="CBM6_xylanase-like"/>
    <property type="match status" value="1"/>
</dbReference>
<dbReference type="InterPro" id="IPR013783">
    <property type="entry name" value="Ig-like_fold"/>
</dbReference>
<feature type="chain" id="PRO_5025065300" evidence="2">
    <location>
        <begin position="26"/>
        <end position="1384"/>
    </location>
</feature>
<feature type="region of interest" description="Disordered" evidence="1">
    <location>
        <begin position="147"/>
        <end position="168"/>
    </location>
</feature>
<evidence type="ECO:0000256" key="2">
    <source>
        <dbReference type="SAM" id="SignalP"/>
    </source>
</evidence>
<keyword evidence="6" id="KW-1185">Reference proteome</keyword>
<dbReference type="SUPFAM" id="SSF49299">
    <property type="entry name" value="PKD domain"/>
    <property type="match status" value="1"/>
</dbReference>
<dbReference type="SUPFAM" id="SSF49785">
    <property type="entry name" value="Galactose-binding domain-like"/>
    <property type="match status" value="1"/>
</dbReference>
<dbReference type="SMART" id="SM00089">
    <property type="entry name" value="PKD"/>
    <property type="match status" value="1"/>
</dbReference>
<dbReference type="RefSeq" id="WP_121257110.1">
    <property type="nucleotide sequence ID" value="NZ_RBIL01000002.1"/>
</dbReference>
<dbReference type="InterPro" id="IPR011041">
    <property type="entry name" value="Quinoprot_gluc/sorb_DH_b-prop"/>
</dbReference>
<feature type="domain" description="PKD" evidence="3">
    <location>
        <begin position="1046"/>
        <end position="1130"/>
    </location>
</feature>
<name>A0A660L576_9ACTN</name>
<feature type="signal peptide" evidence="2">
    <location>
        <begin position="1"/>
        <end position="25"/>
    </location>
</feature>
<dbReference type="PANTHER" id="PTHR40469:SF2">
    <property type="entry name" value="GALACTOSE-BINDING DOMAIN-LIKE SUPERFAMILY PROTEIN"/>
    <property type="match status" value="1"/>
</dbReference>
<dbReference type="Pfam" id="PF06283">
    <property type="entry name" value="ThuA"/>
    <property type="match status" value="1"/>
</dbReference>
<proteinExistence type="predicted"/>
<sequence length="1384" mass="146987">MHRARQLVCLAPLGLALLVPTVADAAPARLKVQSVASPPAAAAPGQSFAIKTSVTNRSKRAAKVRVKVTLRSSKHSKKIALTVKGKAKTVKAHKTSRSSLTVKLPASLKAGTYYVRACADSSGTSSTCRFTTRRLAVKKAAATVRPAPAPAPVAQAAPAPAAQTPLPQPAPGDVDYSVLAFTKGAAGSTASAVAALKALGEANGFGVTVSEDAGSFTAANLGNYKVVVFVNNKGDILSNAQQGEFETYYKGGGGFVAIGSAIEAEPDWAFYGDLIGTRAATANPIAANAQATIKVADRVHDASKSLPEYWKHTDTYYNFSGNVRGLSHVLATVDETTYTGGTMKTLADHPISWCKDYEGGRSFYTGTGANGDFSDANLGKHLSGAIQWAAGLSDPTYSDCGATVVKNFKQVKISAPPNLNEPIGFDQLPDGRIIQTARNGEIRLHDGKGTTLLLGKLPVYTNSEDGLYGPAIDNHFAENKWVYLYYAPPKVTIRKCDGTTAEVETPTGSAPTLGIDPCVWQDTWQGYFQLSRFKFVDAKGDKQPYIDFDSEQKIMQVTNNRGACCHVAGDIDFDSKNNLWFVTGDDTPAGSGNSGGFSPHNDQKTDEYQAIRTTNATGGSFKLTYNDGSGRAPQTTGDIPWNATAAQIEEALLDLVNVAPGDLTVTGSGTVATASQVVAFTGPNAGKDVPTLGITPNLTGTGPTATVTVTQEAGQFNAPFVDARRTALNTNDLRGKLLRIKVKDGDITPAEANKRGATGAYTAVPGNLFAEGDALARPEIYAMGFRNPYRVQVDSNDVAYITDYSPDSNVPENFRGPAGTGRVEVVRKPSNYGWPLCVSPKLPYYQWNFNSSRPLDAANPKTYECDNPNRGPANTSRWNTGRINTPPVTQPDIWYSYRDNSGPLGTPCLAYYDGSGGKCPQLFPELFQGGVAPHGAAPYEYDPGSTSDTKFPPYYNGSFFMGEFGQDQLREVRIDSEKKIFKINNTLPCGQALVSTGLPFECDNPEDMQYGADGNLYLLTYGDGFFAANADAGMYKWQYTKGSTAPTAVVSATPTSGKAPLTVQFSSAGSKDDDEGDSIRYAWDFDGDGTVDSVDANPSFIYTTNGVYNAKLTVTDSTGKTNTQSTTITVGNTAPEIKLTVPTAGDFFEFGQKVPYTVTVTDPEDGTVDCSQVKVSFVLVHDTHGHGEQEKLGCTGVLETDAQDRFHGGYLAGGIVATYTDKGGLTGRAESLVQRPRHELEYSLDTKGVTAVAATAEDGGAGVTTSSIDPGDYVSINNTINLQNMDKKITFRYAGGSGTNAAGRPRMNVEIHDGSPTGTVIKTVTLNSTGANNNTYTDQTFDLDFTGSKRLYLVFKAVDGETGAPTSGMGLINWVQFSGKGIGQ</sequence>
<dbReference type="InterPro" id="IPR012938">
    <property type="entry name" value="Glc/Sorbosone_DH"/>
</dbReference>
<dbReference type="InterPro" id="IPR029010">
    <property type="entry name" value="ThuA-like"/>
</dbReference>
<dbReference type="OrthoDB" id="9802683at2"/>
<organism evidence="5 6">
    <name type="scientific">Solirubrobacter pauli</name>
    <dbReference type="NCBI Taxonomy" id="166793"/>
    <lineage>
        <taxon>Bacteria</taxon>
        <taxon>Bacillati</taxon>
        <taxon>Actinomycetota</taxon>
        <taxon>Thermoleophilia</taxon>
        <taxon>Solirubrobacterales</taxon>
        <taxon>Solirubrobacteraceae</taxon>
        <taxon>Solirubrobacter</taxon>
    </lineage>
</organism>
<dbReference type="Proteomes" id="UP000278962">
    <property type="component" value="Unassembled WGS sequence"/>
</dbReference>
<dbReference type="Gene3D" id="2.60.40.10">
    <property type="entry name" value="Immunoglobulins"/>
    <property type="match status" value="2"/>
</dbReference>
<dbReference type="GO" id="GO:0005975">
    <property type="term" value="P:carbohydrate metabolic process"/>
    <property type="evidence" value="ECO:0007669"/>
    <property type="project" value="UniProtKB-ARBA"/>
</dbReference>
<dbReference type="InterPro" id="IPR029062">
    <property type="entry name" value="Class_I_gatase-like"/>
</dbReference>
<dbReference type="Gene3D" id="2.120.10.30">
    <property type="entry name" value="TolB, C-terminal domain"/>
    <property type="match status" value="2"/>
</dbReference>
<dbReference type="PANTHER" id="PTHR40469">
    <property type="entry name" value="SECRETED GLYCOSYL HYDROLASE"/>
    <property type="match status" value="1"/>
</dbReference>
<comment type="caution">
    <text evidence="5">The sequence shown here is derived from an EMBL/GenBank/DDBJ whole genome shotgun (WGS) entry which is preliminary data.</text>
</comment>
<feature type="domain" description="CBM6" evidence="4">
    <location>
        <begin position="1236"/>
        <end position="1378"/>
    </location>
</feature>
<keyword evidence="2" id="KW-0732">Signal</keyword>
<dbReference type="Gene3D" id="2.60.120.260">
    <property type="entry name" value="Galactose-binding domain-like"/>
    <property type="match status" value="1"/>
</dbReference>
<evidence type="ECO:0000313" key="5">
    <source>
        <dbReference type="EMBL" id="RKQ87992.1"/>
    </source>
</evidence>
<dbReference type="Pfam" id="PF18911">
    <property type="entry name" value="PKD_4"/>
    <property type="match status" value="1"/>
</dbReference>
<evidence type="ECO:0000259" key="3">
    <source>
        <dbReference type="PROSITE" id="PS50093"/>
    </source>
</evidence>
<protein>
    <submittedName>
        <fullName evidence="5">Glucose/sorbosone dehydrogenase</fullName>
    </submittedName>
</protein>
<dbReference type="Pfam" id="PF07995">
    <property type="entry name" value="GSDH"/>
    <property type="match status" value="1"/>
</dbReference>
<dbReference type="Pfam" id="PF03422">
    <property type="entry name" value="CBM_6"/>
    <property type="match status" value="1"/>
</dbReference>
<dbReference type="InterPro" id="IPR022409">
    <property type="entry name" value="PKD/Chitinase_dom"/>
</dbReference>
<evidence type="ECO:0000256" key="1">
    <source>
        <dbReference type="SAM" id="MobiDB-lite"/>
    </source>
</evidence>
<dbReference type="InterPro" id="IPR000601">
    <property type="entry name" value="PKD_dom"/>
</dbReference>
<dbReference type="InterPro" id="IPR035986">
    <property type="entry name" value="PKD_dom_sf"/>
</dbReference>
<dbReference type="InterPro" id="IPR011042">
    <property type="entry name" value="6-blade_b-propeller_TolB-like"/>
</dbReference>
<gene>
    <name evidence="5" type="ORF">C8N24_6028</name>
</gene>
<dbReference type="PROSITE" id="PS50093">
    <property type="entry name" value="PKD"/>
    <property type="match status" value="1"/>
</dbReference>
<dbReference type="GO" id="GO:0030246">
    <property type="term" value="F:carbohydrate binding"/>
    <property type="evidence" value="ECO:0007669"/>
    <property type="project" value="InterPro"/>
</dbReference>
<feature type="compositionally biased region" description="Low complexity" evidence="1">
    <location>
        <begin position="147"/>
        <end position="165"/>
    </location>
</feature>
<evidence type="ECO:0000259" key="4">
    <source>
        <dbReference type="PROSITE" id="PS51175"/>
    </source>
</evidence>
<dbReference type="CDD" id="cd00146">
    <property type="entry name" value="PKD"/>
    <property type="match status" value="1"/>
</dbReference>